<dbReference type="GO" id="GO:0016787">
    <property type="term" value="F:hydrolase activity"/>
    <property type="evidence" value="ECO:0007669"/>
    <property type="project" value="UniProtKB-KW"/>
</dbReference>
<organism evidence="1 2">
    <name type="scientific">Duganella sacchari</name>
    <dbReference type="NCBI Taxonomy" id="551987"/>
    <lineage>
        <taxon>Bacteria</taxon>
        <taxon>Pseudomonadati</taxon>
        <taxon>Pseudomonadota</taxon>
        <taxon>Betaproteobacteria</taxon>
        <taxon>Burkholderiales</taxon>
        <taxon>Oxalobacteraceae</taxon>
        <taxon>Telluria group</taxon>
        <taxon>Duganella</taxon>
    </lineage>
</organism>
<dbReference type="OrthoDB" id="9799036at2"/>
<dbReference type="Pfam" id="PF13279">
    <property type="entry name" value="4HBT_2"/>
    <property type="match status" value="1"/>
</dbReference>
<keyword evidence="2" id="KW-1185">Reference proteome</keyword>
<evidence type="ECO:0000313" key="2">
    <source>
        <dbReference type="Proteomes" id="UP000184339"/>
    </source>
</evidence>
<dbReference type="EMBL" id="FRCX01000005">
    <property type="protein sequence ID" value="SHN18852.1"/>
    <property type="molecule type" value="Genomic_DNA"/>
</dbReference>
<dbReference type="STRING" id="551987.SAMN05192549_105250"/>
<dbReference type="InterPro" id="IPR029069">
    <property type="entry name" value="HotDog_dom_sf"/>
</dbReference>
<accession>A0A1M7PNL0</accession>
<evidence type="ECO:0000313" key="1">
    <source>
        <dbReference type="EMBL" id="SHN18852.1"/>
    </source>
</evidence>
<dbReference type="Gene3D" id="3.10.129.10">
    <property type="entry name" value="Hotdog Thioesterase"/>
    <property type="match status" value="1"/>
</dbReference>
<dbReference type="RefSeq" id="WP_072785059.1">
    <property type="nucleotide sequence ID" value="NZ_FRCX01000005.1"/>
</dbReference>
<dbReference type="AlphaFoldDB" id="A0A1M7PNL0"/>
<gene>
    <name evidence="1" type="ORF">SAMN05192549_105250</name>
</gene>
<dbReference type="Proteomes" id="UP000184339">
    <property type="component" value="Unassembled WGS sequence"/>
</dbReference>
<dbReference type="CDD" id="cd00586">
    <property type="entry name" value="4HBT"/>
    <property type="match status" value="1"/>
</dbReference>
<dbReference type="SUPFAM" id="SSF54637">
    <property type="entry name" value="Thioesterase/thiol ester dehydrase-isomerase"/>
    <property type="match status" value="1"/>
</dbReference>
<name>A0A1M7PNL0_9BURK</name>
<proteinExistence type="predicted"/>
<reference evidence="2" key="1">
    <citation type="submission" date="2016-11" db="EMBL/GenBank/DDBJ databases">
        <authorList>
            <person name="Varghese N."/>
            <person name="Submissions S."/>
        </authorList>
    </citation>
    <scope>NUCLEOTIDE SEQUENCE [LARGE SCALE GENOMIC DNA]</scope>
    <source>
        <strain evidence="2">Sac-22</strain>
    </source>
</reference>
<sequence>MFSKKLMAGWGDMDFNSHMRNTAFLDKSGDVRMLFLSEHGFPMSEFMRLNIGPVVMKDEIAYVKEVLLLEEITVTLSLAGLAEDGSRWILRSDIIRPDGKLAARVNSTGGWLDLAARKLIAPPPALMATWQKLARTDDFQELPSSLKSK</sequence>
<keyword evidence="1" id="KW-0378">Hydrolase</keyword>
<protein>
    <submittedName>
        <fullName evidence="1">Acyl-CoA thioester hydrolase</fullName>
    </submittedName>
</protein>